<dbReference type="RefSeq" id="WP_213528877.1">
    <property type="nucleotide sequence ID" value="NZ_BOVJ01000074.1"/>
</dbReference>
<protein>
    <submittedName>
        <fullName evidence="2">Uncharacterized protein</fullName>
    </submittedName>
</protein>
<evidence type="ECO:0000313" key="3">
    <source>
        <dbReference type="Proteomes" id="UP000680304"/>
    </source>
</evidence>
<proteinExistence type="predicted"/>
<comment type="caution">
    <text evidence="2">The sequence shown here is derived from an EMBL/GenBank/DDBJ whole genome shotgun (WGS) entry which is preliminary data.</text>
</comment>
<evidence type="ECO:0000313" key="2">
    <source>
        <dbReference type="EMBL" id="GIQ63887.1"/>
    </source>
</evidence>
<gene>
    <name evidence="2" type="ORF">PACILC2_24550</name>
</gene>
<dbReference type="Proteomes" id="UP000680304">
    <property type="component" value="Unassembled WGS sequence"/>
</dbReference>
<accession>A0ABQ4N6Q0</accession>
<feature type="compositionally biased region" description="Low complexity" evidence="1">
    <location>
        <begin position="40"/>
        <end position="49"/>
    </location>
</feature>
<keyword evidence="3" id="KW-1185">Reference proteome</keyword>
<name>A0ABQ4N6Q0_9BACL</name>
<feature type="region of interest" description="Disordered" evidence="1">
    <location>
        <begin position="35"/>
        <end position="55"/>
    </location>
</feature>
<dbReference type="EMBL" id="BOVJ01000074">
    <property type="protein sequence ID" value="GIQ63887.1"/>
    <property type="molecule type" value="Genomic_DNA"/>
</dbReference>
<reference evidence="2 3" key="1">
    <citation type="submission" date="2021-04" db="EMBL/GenBank/DDBJ databases">
        <title>Draft genome sequence of Paenibacillus cisolokensis, LC2-13A.</title>
        <authorList>
            <person name="Uke A."/>
            <person name="Chhe C."/>
            <person name="Baramee S."/>
            <person name="Kosugi A."/>
        </authorList>
    </citation>
    <scope>NUCLEOTIDE SEQUENCE [LARGE SCALE GENOMIC DNA]</scope>
    <source>
        <strain evidence="2 3">LC2-13A</strain>
    </source>
</reference>
<sequence length="876" mass="96842">MRARAAIAMLLLVGAAIVGAAIAVPGIGRMPAAKAEETAEPAAETAKPADATERAEVPMQKAVPGAGLTQAAENEYLVLYFDNDSGGIAVKDKATGAVFRSNPPDALEDPKASDETKQELMSQVSLVYHVNGKEGDAAMNSYAQAMKAEQIEWGKLERGMRIRLTMGREEQRMLLPRQMTAASFERDILERIGDERRKRQTQAFYIRYSRDDLKGANGKELLAKYPILEQEDIYVLKSSVTDRDKRVLESYVKETGYTYEMMEEEYAKIGYEGDDAVFPFFKMTIDYELDGRALAVSLNAGEIEYDRETFSLVSLSLLNYFGAGRTGEDGYILLPDGSGTLIRFNNDGRKTTLLTAGKLYGPDYGLAQNPRGSIRQEFRAPVFGIKRGDSALLAVIEEGAAAAEINGVMGDINHSWNTAYATFTIRNKDWFIAENAFEQAPWILYEKNAFEGRIAMRYFFLAEEEADYVGMAKTYRQYLVDAGALRPVEAGEGTPFYLDTIGAVDTMVRKLGLPVNSKAAVTSFAEAGRMIERLTELGVRHIKLRYTGWYNGGYDHTAPYKLKVERSLGGERGLRRLAELAESVGAQLFPDADFVYVSENRAFDGFSPKRDAIRNLFQKTAYRVRLNPASLEYEGYEWVIDPGKMPDYFRRFSAAYDGLGLDAISLSTLGEGLHANYKNNNRVNRPQAERFAASVLAAAAEKYGSVMADYGNAYIYPYADHILRLPDTDSSYAIADEQVPFLQIALSGYVRYAGEPLNLASELRPAVLRAIEYGSGVYFKLNGGDGSLLKDAKLSAEFQGSPFDDWAETAADVYAEIAGALGEARGRTIENHERLAEGVYRTTFGNGRAVIVNYSDQAYLADGIRVEPLDYAVVGP</sequence>
<dbReference type="Pfam" id="PF18952">
    <property type="entry name" value="DUF5696"/>
    <property type="match status" value="1"/>
</dbReference>
<organism evidence="2 3">
    <name type="scientific">Paenibacillus cisolokensis</name>
    <dbReference type="NCBI Taxonomy" id="1658519"/>
    <lineage>
        <taxon>Bacteria</taxon>
        <taxon>Bacillati</taxon>
        <taxon>Bacillota</taxon>
        <taxon>Bacilli</taxon>
        <taxon>Bacillales</taxon>
        <taxon>Paenibacillaceae</taxon>
        <taxon>Paenibacillus</taxon>
    </lineage>
</organism>
<dbReference type="InterPro" id="IPR043751">
    <property type="entry name" value="DUF5696"/>
</dbReference>
<evidence type="ECO:0000256" key="1">
    <source>
        <dbReference type="SAM" id="MobiDB-lite"/>
    </source>
</evidence>